<name>A0A1A9VPL1_GLOAU</name>
<accession>A0A1A9VPL1</accession>
<organism evidence="2 3">
    <name type="scientific">Glossina austeni</name>
    <name type="common">Savannah tsetse fly</name>
    <dbReference type="NCBI Taxonomy" id="7395"/>
    <lineage>
        <taxon>Eukaryota</taxon>
        <taxon>Metazoa</taxon>
        <taxon>Ecdysozoa</taxon>
        <taxon>Arthropoda</taxon>
        <taxon>Hexapoda</taxon>
        <taxon>Insecta</taxon>
        <taxon>Pterygota</taxon>
        <taxon>Neoptera</taxon>
        <taxon>Endopterygota</taxon>
        <taxon>Diptera</taxon>
        <taxon>Brachycera</taxon>
        <taxon>Muscomorpha</taxon>
        <taxon>Hippoboscoidea</taxon>
        <taxon>Glossinidae</taxon>
        <taxon>Glossina</taxon>
    </lineage>
</organism>
<proteinExistence type="predicted"/>
<dbReference type="VEuPathDB" id="VectorBase:GAUT043525"/>
<feature type="region of interest" description="Disordered" evidence="1">
    <location>
        <begin position="142"/>
        <end position="191"/>
    </location>
</feature>
<protein>
    <submittedName>
        <fullName evidence="2">Uncharacterized protein</fullName>
    </submittedName>
</protein>
<sequence length="216" mass="23490">MSLIINESLLDALNGVVGLASVKELFEYLAHPEITSYLLTELQRIVAIGVDLGVITQVDETHYTLPALINASDNTNKKVVCNEHQHKNLYLVKRSNLDQHLNYRIYHDEAMNGESLSCQSYNSGAINNRIEVEMTTEDKCNEDIKANSCPSPPTSLSPSRSPSPPPSSSSAPSRGQSGGPFGSSTGTSAQSHSLGHMFSLKMNCSLTVTYDSPKVY</sequence>
<dbReference type="AlphaFoldDB" id="A0A1A9VPL1"/>
<feature type="compositionally biased region" description="Pro residues" evidence="1">
    <location>
        <begin position="150"/>
        <end position="167"/>
    </location>
</feature>
<dbReference type="EnsemblMetazoa" id="GAUT043525-RA">
    <property type="protein sequence ID" value="GAUT043525-PA"/>
    <property type="gene ID" value="GAUT043525"/>
</dbReference>
<evidence type="ECO:0000313" key="2">
    <source>
        <dbReference type="EnsemblMetazoa" id="GAUT043525-PA"/>
    </source>
</evidence>
<evidence type="ECO:0000256" key="1">
    <source>
        <dbReference type="SAM" id="MobiDB-lite"/>
    </source>
</evidence>
<reference evidence="2" key="1">
    <citation type="submission" date="2020-05" db="UniProtKB">
        <authorList>
            <consortium name="EnsemblMetazoa"/>
        </authorList>
    </citation>
    <scope>IDENTIFICATION</scope>
    <source>
        <strain evidence="2">TTRI</strain>
    </source>
</reference>
<evidence type="ECO:0000313" key="3">
    <source>
        <dbReference type="Proteomes" id="UP000078200"/>
    </source>
</evidence>
<keyword evidence="3" id="KW-1185">Reference proteome</keyword>
<dbReference type="Proteomes" id="UP000078200">
    <property type="component" value="Unassembled WGS sequence"/>
</dbReference>